<name>A0A3N4LJV5_9PEZI</name>
<dbReference type="PANTHER" id="PTHR13009">
    <property type="entry name" value="HEAT SHOCK PROTEIN 90 HSP90 CO-CHAPERONE AHA-1"/>
    <property type="match status" value="1"/>
</dbReference>
<gene>
    <name evidence="5" type="ORF">L211DRAFT_857845</name>
</gene>
<dbReference type="AlphaFoldDB" id="A0A3N4LJV5"/>
<evidence type="ECO:0000313" key="6">
    <source>
        <dbReference type="Proteomes" id="UP000267821"/>
    </source>
</evidence>
<dbReference type="InterPro" id="IPR015310">
    <property type="entry name" value="AHSA1-like_N"/>
</dbReference>
<evidence type="ECO:0000259" key="4">
    <source>
        <dbReference type="SMART" id="SM01000"/>
    </source>
</evidence>
<dbReference type="GO" id="GO:0006457">
    <property type="term" value="P:protein folding"/>
    <property type="evidence" value="ECO:0007669"/>
    <property type="project" value="TreeGrafter"/>
</dbReference>
<dbReference type="Pfam" id="PF08327">
    <property type="entry name" value="AHSA1"/>
    <property type="match status" value="1"/>
</dbReference>
<dbReference type="GO" id="GO:0005829">
    <property type="term" value="C:cytosol"/>
    <property type="evidence" value="ECO:0007669"/>
    <property type="project" value="TreeGrafter"/>
</dbReference>
<dbReference type="GO" id="GO:0001671">
    <property type="term" value="F:ATPase activator activity"/>
    <property type="evidence" value="ECO:0007669"/>
    <property type="project" value="InterPro"/>
</dbReference>
<dbReference type="SMART" id="SM01000">
    <property type="entry name" value="Aha1_N"/>
    <property type="match status" value="1"/>
</dbReference>
<keyword evidence="3" id="KW-0472">Membrane</keyword>
<dbReference type="EMBL" id="ML121548">
    <property type="protein sequence ID" value="RPB23130.1"/>
    <property type="molecule type" value="Genomic_DNA"/>
</dbReference>
<comment type="similarity">
    <text evidence="1">Belongs to the AHA1 family.</text>
</comment>
<protein>
    <recommendedName>
        <fullName evidence="4">Activator of Hsp90 ATPase AHSA1-like N-terminal domain-containing protein</fullName>
    </recommendedName>
</protein>
<feature type="region of interest" description="Disordered" evidence="2">
    <location>
        <begin position="148"/>
        <end position="181"/>
    </location>
</feature>
<dbReference type="CDD" id="cd08892">
    <property type="entry name" value="SRPBCC_Aha1"/>
    <property type="match status" value="1"/>
</dbReference>
<dbReference type="InterPro" id="IPR036338">
    <property type="entry name" value="Aha1"/>
</dbReference>
<feature type="compositionally biased region" description="Low complexity" evidence="2">
    <location>
        <begin position="163"/>
        <end position="173"/>
    </location>
</feature>
<dbReference type="STRING" id="1051890.A0A3N4LJV5"/>
<accession>A0A3N4LJV5</accession>
<dbReference type="GO" id="GO:0051087">
    <property type="term" value="F:protein-folding chaperone binding"/>
    <property type="evidence" value="ECO:0007669"/>
    <property type="project" value="InterPro"/>
</dbReference>
<evidence type="ECO:0000313" key="5">
    <source>
        <dbReference type="EMBL" id="RPB23130.1"/>
    </source>
</evidence>
<sequence length="349" mass="38973">MVLHNPNNWHWVNKDASTWAKSYFNENLPKISAEDNGVSAKIDSVLEVDGDVDVSQRKGKVITLFDIKIRLEFNGKTADDKTVSGTITIPEVAHDTEEDEYVFEISVYSDSREKEPVKDLVRQKIVPQLRKALGKFADDLIVEHGKDIQHASSASPTPPSASPAPTKAASSASQKPGTPVISHRGQVVNTVILCDTAEFQTTDQELYTTFVDPQRVAAFTRAPPQVFEPSIGGKFELFGGNVEGQFLELEKPKKVVMKWRLGGWPAGHFSKLTLVFDQGYDTTLLRYTWEGVPIGQEDVAKKNFNEYYVKSIKTTFGYFALLPAVIVLVAYYLYLEGFDGRNMKMVGDW</sequence>
<dbReference type="OrthoDB" id="567237at2759"/>
<dbReference type="Proteomes" id="UP000267821">
    <property type="component" value="Unassembled WGS sequence"/>
</dbReference>
<evidence type="ECO:0000256" key="3">
    <source>
        <dbReference type="SAM" id="Phobius"/>
    </source>
</evidence>
<dbReference type="Pfam" id="PF09229">
    <property type="entry name" value="Aha1_N"/>
    <property type="match status" value="1"/>
</dbReference>
<dbReference type="FunCoup" id="A0A3N4LJV5">
    <property type="interactions" value="1319"/>
</dbReference>
<organism evidence="5 6">
    <name type="scientific">Terfezia boudieri ATCC MYA-4762</name>
    <dbReference type="NCBI Taxonomy" id="1051890"/>
    <lineage>
        <taxon>Eukaryota</taxon>
        <taxon>Fungi</taxon>
        <taxon>Dikarya</taxon>
        <taxon>Ascomycota</taxon>
        <taxon>Pezizomycotina</taxon>
        <taxon>Pezizomycetes</taxon>
        <taxon>Pezizales</taxon>
        <taxon>Pezizaceae</taxon>
        <taxon>Terfezia</taxon>
    </lineage>
</organism>
<reference evidence="5 6" key="1">
    <citation type="journal article" date="2018" name="Nat. Ecol. Evol.">
        <title>Pezizomycetes genomes reveal the molecular basis of ectomycorrhizal truffle lifestyle.</title>
        <authorList>
            <person name="Murat C."/>
            <person name="Payen T."/>
            <person name="Noel B."/>
            <person name="Kuo A."/>
            <person name="Morin E."/>
            <person name="Chen J."/>
            <person name="Kohler A."/>
            <person name="Krizsan K."/>
            <person name="Balestrini R."/>
            <person name="Da Silva C."/>
            <person name="Montanini B."/>
            <person name="Hainaut M."/>
            <person name="Levati E."/>
            <person name="Barry K.W."/>
            <person name="Belfiori B."/>
            <person name="Cichocki N."/>
            <person name="Clum A."/>
            <person name="Dockter R.B."/>
            <person name="Fauchery L."/>
            <person name="Guy J."/>
            <person name="Iotti M."/>
            <person name="Le Tacon F."/>
            <person name="Lindquist E.A."/>
            <person name="Lipzen A."/>
            <person name="Malagnac F."/>
            <person name="Mello A."/>
            <person name="Molinier V."/>
            <person name="Miyauchi S."/>
            <person name="Poulain J."/>
            <person name="Riccioni C."/>
            <person name="Rubini A."/>
            <person name="Sitrit Y."/>
            <person name="Splivallo R."/>
            <person name="Traeger S."/>
            <person name="Wang M."/>
            <person name="Zifcakova L."/>
            <person name="Wipf D."/>
            <person name="Zambonelli A."/>
            <person name="Paolocci F."/>
            <person name="Nowrousian M."/>
            <person name="Ottonello S."/>
            <person name="Baldrian P."/>
            <person name="Spatafora J.W."/>
            <person name="Henrissat B."/>
            <person name="Nagy L.G."/>
            <person name="Aury J.M."/>
            <person name="Wincker P."/>
            <person name="Grigoriev I.V."/>
            <person name="Bonfante P."/>
            <person name="Martin F.M."/>
        </authorList>
    </citation>
    <scope>NUCLEOTIDE SEQUENCE [LARGE SCALE GENOMIC DNA]</scope>
    <source>
        <strain evidence="5 6">ATCC MYA-4762</strain>
    </source>
</reference>
<dbReference type="SUPFAM" id="SSF103111">
    <property type="entry name" value="Activator of Hsp90 ATPase, Aha1"/>
    <property type="match status" value="1"/>
</dbReference>
<dbReference type="SUPFAM" id="SSF55961">
    <property type="entry name" value="Bet v1-like"/>
    <property type="match status" value="1"/>
</dbReference>
<dbReference type="Gene3D" id="3.15.10.20">
    <property type="entry name" value="Activator of Hsp90 ATPase Aha1, N-terminal domain"/>
    <property type="match status" value="1"/>
</dbReference>
<feature type="domain" description="Activator of Hsp90 ATPase AHSA1-like N-terminal" evidence="4">
    <location>
        <begin position="13"/>
        <end position="146"/>
    </location>
</feature>
<dbReference type="InParanoid" id="A0A3N4LJV5"/>
<dbReference type="PANTHER" id="PTHR13009:SF22">
    <property type="entry name" value="LD43819P"/>
    <property type="match status" value="1"/>
</dbReference>
<dbReference type="Gene3D" id="3.30.530.20">
    <property type="match status" value="1"/>
</dbReference>
<feature type="transmembrane region" description="Helical" evidence="3">
    <location>
        <begin position="316"/>
        <end position="335"/>
    </location>
</feature>
<proteinExistence type="inferred from homology"/>
<keyword evidence="3" id="KW-1133">Transmembrane helix</keyword>
<evidence type="ECO:0000256" key="2">
    <source>
        <dbReference type="SAM" id="MobiDB-lite"/>
    </source>
</evidence>
<evidence type="ECO:0000256" key="1">
    <source>
        <dbReference type="ARBA" id="ARBA00006817"/>
    </source>
</evidence>
<dbReference type="InterPro" id="IPR013538">
    <property type="entry name" value="ASHA1/2-like_C"/>
</dbReference>
<keyword evidence="3" id="KW-0812">Transmembrane</keyword>
<keyword evidence="6" id="KW-1185">Reference proteome</keyword>
<dbReference type="InterPro" id="IPR023393">
    <property type="entry name" value="START-like_dom_sf"/>
</dbReference>